<sequence>MLELYEQNRVPPSQGSEVEGSAGGGASHRVPAKHPSGSEEKQASSRSAADHSSADNHGMPSRTAQNQSNDNGSGEMGSVITDHKMDMETKDNQHPEQLPHKENTREVSNKSRSANERTGEDDQERT</sequence>
<feature type="compositionally biased region" description="Basic and acidic residues" evidence="1">
    <location>
        <begin position="81"/>
        <end position="126"/>
    </location>
</feature>
<dbReference type="OrthoDB" id="10264655at2759"/>
<dbReference type="AlphaFoldDB" id="A0A7J9HTC0"/>
<dbReference type="Proteomes" id="UP000593560">
    <property type="component" value="Unassembled WGS sequence"/>
</dbReference>
<feature type="compositionally biased region" description="Basic and acidic residues" evidence="1">
    <location>
        <begin position="36"/>
        <end position="54"/>
    </location>
</feature>
<evidence type="ECO:0000313" key="3">
    <source>
        <dbReference type="Proteomes" id="UP000593560"/>
    </source>
</evidence>
<gene>
    <name evidence="2" type="ORF">Gohar_026119</name>
</gene>
<proteinExistence type="predicted"/>
<accession>A0A7J9HTC0</accession>
<protein>
    <submittedName>
        <fullName evidence="2">Uncharacterized protein</fullName>
    </submittedName>
</protein>
<name>A0A7J9HTC0_9ROSI</name>
<feature type="region of interest" description="Disordered" evidence="1">
    <location>
        <begin position="1"/>
        <end position="126"/>
    </location>
</feature>
<keyword evidence="3" id="KW-1185">Reference proteome</keyword>
<evidence type="ECO:0000256" key="1">
    <source>
        <dbReference type="SAM" id="MobiDB-lite"/>
    </source>
</evidence>
<organism evidence="2 3">
    <name type="scientific">Gossypium harknessii</name>
    <dbReference type="NCBI Taxonomy" id="34285"/>
    <lineage>
        <taxon>Eukaryota</taxon>
        <taxon>Viridiplantae</taxon>
        <taxon>Streptophyta</taxon>
        <taxon>Embryophyta</taxon>
        <taxon>Tracheophyta</taxon>
        <taxon>Spermatophyta</taxon>
        <taxon>Magnoliopsida</taxon>
        <taxon>eudicotyledons</taxon>
        <taxon>Gunneridae</taxon>
        <taxon>Pentapetalae</taxon>
        <taxon>rosids</taxon>
        <taxon>malvids</taxon>
        <taxon>Malvales</taxon>
        <taxon>Malvaceae</taxon>
        <taxon>Malvoideae</taxon>
        <taxon>Gossypium</taxon>
    </lineage>
</organism>
<evidence type="ECO:0000313" key="2">
    <source>
        <dbReference type="EMBL" id="MBA0812125.1"/>
    </source>
</evidence>
<dbReference type="EMBL" id="JABFAD010000011">
    <property type="protein sequence ID" value="MBA0812125.1"/>
    <property type="molecule type" value="Genomic_DNA"/>
</dbReference>
<comment type="caution">
    <text evidence="2">The sequence shown here is derived from an EMBL/GenBank/DDBJ whole genome shotgun (WGS) entry which is preliminary data.</text>
</comment>
<reference evidence="2 3" key="1">
    <citation type="journal article" date="2019" name="Genome Biol. Evol.">
        <title>Insights into the evolution of the New World diploid cottons (Gossypium, subgenus Houzingenia) based on genome sequencing.</title>
        <authorList>
            <person name="Grover C.E."/>
            <person name="Arick M.A. 2nd"/>
            <person name="Thrash A."/>
            <person name="Conover J.L."/>
            <person name="Sanders W.S."/>
            <person name="Peterson D.G."/>
            <person name="Frelichowski J.E."/>
            <person name="Scheffler J.A."/>
            <person name="Scheffler B.E."/>
            <person name="Wendel J.F."/>
        </authorList>
    </citation>
    <scope>NUCLEOTIDE SEQUENCE [LARGE SCALE GENOMIC DNA]</scope>
    <source>
        <strain evidence="2">0</strain>
        <tissue evidence="2">Leaf</tissue>
    </source>
</reference>
<feature type="compositionally biased region" description="Polar residues" evidence="1">
    <location>
        <begin position="62"/>
        <end position="72"/>
    </location>
</feature>
<feature type="non-terminal residue" evidence="2">
    <location>
        <position position="126"/>
    </location>
</feature>